<accession>A0ABQ9HUW4</accession>
<protein>
    <submittedName>
        <fullName evidence="3">Uncharacterized protein</fullName>
    </submittedName>
</protein>
<feature type="transmembrane region" description="Helical" evidence="2">
    <location>
        <begin position="446"/>
        <end position="465"/>
    </location>
</feature>
<feature type="region of interest" description="Disordered" evidence="1">
    <location>
        <begin position="361"/>
        <end position="398"/>
    </location>
</feature>
<reference evidence="3 4" key="1">
    <citation type="submission" date="2023-02" db="EMBL/GenBank/DDBJ databases">
        <title>LHISI_Scaffold_Assembly.</title>
        <authorList>
            <person name="Stuart O.P."/>
            <person name="Cleave R."/>
            <person name="Magrath M.J.L."/>
            <person name="Mikheyev A.S."/>
        </authorList>
    </citation>
    <scope>NUCLEOTIDE SEQUENCE [LARGE SCALE GENOMIC DNA]</scope>
    <source>
        <strain evidence="3">Daus_M_001</strain>
        <tissue evidence="3">Leg muscle</tissue>
    </source>
</reference>
<organism evidence="3 4">
    <name type="scientific">Dryococelus australis</name>
    <dbReference type="NCBI Taxonomy" id="614101"/>
    <lineage>
        <taxon>Eukaryota</taxon>
        <taxon>Metazoa</taxon>
        <taxon>Ecdysozoa</taxon>
        <taxon>Arthropoda</taxon>
        <taxon>Hexapoda</taxon>
        <taxon>Insecta</taxon>
        <taxon>Pterygota</taxon>
        <taxon>Neoptera</taxon>
        <taxon>Polyneoptera</taxon>
        <taxon>Phasmatodea</taxon>
        <taxon>Verophasmatodea</taxon>
        <taxon>Anareolatae</taxon>
        <taxon>Phasmatidae</taxon>
        <taxon>Eurycanthinae</taxon>
        <taxon>Dryococelus</taxon>
    </lineage>
</organism>
<keyword evidence="4" id="KW-1185">Reference proteome</keyword>
<evidence type="ECO:0000313" key="4">
    <source>
        <dbReference type="Proteomes" id="UP001159363"/>
    </source>
</evidence>
<keyword evidence="2" id="KW-1133">Transmembrane helix</keyword>
<feature type="region of interest" description="Disordered" evidence="1">
    <location>
        <begin position="94"/>
        <end position="149"/>
    </location>
</feature>
<name>A0ABQ9HUW4_9NEOP</name>
<dbReference type="Proteomes" id="UP001159363">
    <property type="component" value="Chromosome 3"/>
</dbReference>
<keyword evidence="2" id="KW-0812">Transmembrane</keyword>
<evidence type="ECO:0000256" key="2">
    <source>
        <dbReference type="SAM" id="Phobius"/>
    </source>
</evidence>
<sequence>MLQNVGFSMKEVCMNAFPEFIGGSNLRFVGDVLGFMKLQIKTSHVVISRDPTAILSDPLVRSNAKRHVGVNNPEHAGSNEKPLGVKRGEYGAAPEFKGGGKRDIPGKTYGPAASSHMRKCGSDPARNRTRLASVGGESSSRFATAAPYGTTSHPSLSTLLGACHSVCPLKYMQGNKGANNSPLIRSAAFLNPEHSLEHPVYTIINSPVVRLATGMSPASECFAPTKLWLCPEYARRKAEVNRLRARVCALNQLPEETGDSGYYIRLNVARDMANKQFSNRKRNLALNYSLHVIEVYVVFKWIRGIFGCLNNYLEIGLRNNLEETIFLQRSRSGVEFVTFRIRARNATMIIRSVRARDKRTGNLSLRDRGANPRPSDHKSATLPLNYEEKGNPSEPRTSRFIYDRNPFGTSPHQASCSHRLVKTRAGRPGLIVAIFLMCNRVCLSTYVSLLVVKAFVWSAVVNVFVQQW</sequence>
<keyword evidence="2" id="KW-0472">Membrane</keyword>
<evidence type="ECO:0000256" key="1">
    <source>
        <dbReference type="SAM" id="MobiDB-lite"/>
    </source>
</evidence>
<feature type="compositionally biased region" description="Basic and acidic residues" evidence="1">
    <location>
        <begin position="361"/>
        <end position="379"/>
    </location>
</feature>
<evidence type="ECO:0000313" key="3">
    <source>
        <dbReference type="EMBL" id="KAJ8888178.1"/>
    </source>
</evidence>
<comment type="caution">
    <text evidence="3">The sequence shown here is derived from an EMBL/GenBank/DDBJ whole genome shotgun (WGS) entry which is preliminary data.</text>
</comment>
<dbReference type="EMBL" id="JARBHB010000003">
    <property type="protein sequence ID" value="KAJ8888178.1"/>
    <property type="molecule type" value="Genomic_DNA"/>
</dbReference>
<proteinExistence type="predicted"/>
<gene>
    <name evidence="3" type="ORF">PR048_007665</name>
</gene>